<gene>
    <name evidence="3" type="ORF">BWK72_16335</name>
</gene>
<dbReference type="PANTHER" id="PTHR46928">
    <property type="entry name" value="MESENCHYME-SPECIFIC CELL SURFACE GLYCOPROTEIN"/>
    <property type="match status" value="1"/>
</dbReference>
<sequence length="739" mass="78752">MQRFKTLIPAALAFACAQACLPVHAQAVGGNFNRVATFEAFRNVPAGRTVSKKSVAEIVTASEDGRLLAYTDGEQQGIGLIDISNPASPQAAGFIPVEGEATSVVILRGKILAAVDASKQFFQPEGHLVTIDIATRKVIDKCNLQGQPDSVALDKTGSHIVVVMENQRDEALNKGAIPQLPAGNVTILPIKNGVPDCTGAYPIDLTGLAEIAPTDPEPEFVKVNSKGMAVVSLQENNHLVLIDVAKRHVVRHFSAGSVNLKEVDLKRDGIIKPSESITGVLREPDAVAWLDDQRFVTANEGDYKGGSRSFSIMNIDGKVEFDSGAMLDHEAIRLGHYPERRSSAKGNEPESAEVGVFGKDRLIFIGSERSSLISVWLDQGPGKAPKYLQALPAGAGPEGLLAMPQRKLLVVASETDGAARASVSIYQRGDTPAAYPTLMSNDTPAGPPIAWGAISGTSADIQQPGRLWAVTDSAYSTTRILQIDANFKPALITNEITVTKGGKPANFDAEGIAQRADGSFWIASEGDPAKKGGALKDLLLHVTAKGEVQEEIELPAALASHAVRFGFEGVTRTGSGADEVVWIAVQREWKDDPQGFTKILRYHPATKAWGVLHYPLDKTTAEGGWVGLSEISAVGPNEFVVIERDNQFGDKSLKTLRAFSVAGLVPAAVSDSKVPVVSKRLVRDLVPELQKPNGIVLDKVESFAVDAAGNAFAITDNDGVDGTNGETQFLRLGRLPNLR</sequence>
<dbReference type="PANTHER" id="PTHR46928:SF1">
    <property type="entry name" value="MESENCHYME-SPECIFIC CELL SURFACE GLYCOPROTEIN"/>
    <property type="match status" value="1"/>
</dbReference>
<dbReference type="PROSITE" id="PS51257">
    <property type="entry name" value="PROKAR_LIPOPROTEIN"/>
    <property type="match status" value="1"/>
</dbReference>
<dbReference type="InterPro" id="IPR015943">
    <property type="entry name" value="WD40/YVTN_repeat-like_dom_sf"/>
</dbReference>
<feature type="chain" id="PRO_5012845953" evidence="1">
    <location>
        <begin position="26"/>
        <end position="739"/>
    </location>
</feature>
<proteinExistence type="predicted"/>
<protein>
    <submittedName>
        <fullName evidence="3">Alkaline phosphatase</fullName>
    </submittedName>
</protein>
<feature type="domain" description="Phytase-like" evidence="2">
    <location>
        <begin position="450"/>
        <end position="718"/>
    </location>
</feature>
<dbReference type="AlphaFoldDB" id="A0A1W9KQY6"/>
<dbReference type="Pfam" id="PF13449">
    <property type="entry name" value="Phytase-like"/>
    <property type="match status" value="1"/>
</dbReference>
<dbReference type="EMBL" id="MTEI01000014">
    <property type="protein sequence ID" value="OQW86654.1"/>
    <property type="molecule type" value="Genomic_DNA"/>
</dbReference>
<dbReference type="InterPro" id="IPR052956">
    <property type="entry name" value="Mesenchyme-surface_protein"/>
</dbReference>
<dbReference type="SUPFAM" id="SSF51004">
    <property type="entry name" value="C-terminal (heme d1) domain of cytochrome cd1-nitrite reductase"/>
    <property type="match status" value="1"/>
</dbReference>
<evidence type="ECO:0000259" key="2">
    <source>
        <dbReference type="Pfam" id="PF13449"/>
    </source>
</evidence>
<feature type="signal peptide" evidence="1">
    <location>
        <begin position="1"/>
        <end position="25"/>
    </location>
</feature>
<dbReference type="InterPro" id="IPR027372">
    <property type="entry name" value="Phytase-like_dom"/>
</dbReference>
<comment type="caution">
    <text evidence="3">The sequence shown here is derived from an EMBL/GenBank/DDBJ whole genome shotgun (WGS) entry which is preliminary data.</text>
</comment>
<evidence type="ECO:0000313" key="3">
    <source>
        <dbReference type="EMBL" id="OQW86654.1"/>
    </source>
</evidence>
<name>A0A1W9KQY6_9BURK</name>
<organism evidence="3 4">
    <name type="scientific">Rhodoferax ferrireducens</name>
    <dbReference type="NCBI Taxonomy" id="192843"/>
    <lineage>
        <taxon>Bacteria</taxon>
        <taxon>Pseudomonadati</taxon>
        <taxon>Pseudomonadota</taxon>
        <taxon>Betaproteobacteria</taxon>
        <taxon>Burkholderiales</taxon>
        <taxon>Comamonadaceae</taxon>
        <taxon>Rhodoferax</taxon>
    </lineage>
</organism>
<reference evidence="3 4" key="1">
    <citation type="submission" date="2017-01" db="EMBL/GenBank/DDBJ databases">
        <title>Novel large sulfur bacteria in the metagenomes of groundwater-fed chemosynthetic microbial mats in the Lake Huron basin.</title>
        <authorList>
            <person name="Sharrar A.M."/>
            <person name="Flood B.E."/>
            <person name="Bailey J.V."/>
            <person name="Jones D.S."/>
            <person name="Biddanda B."/>
            <person name="Ruberg S.A."/>
            <person name="Marcus D.N."/>
            <person name="Dick G.J."/>
        </authorList>
    </citation>
    <scope>NUCLEOTIDE SEQUENCE [LARGE SCALE GENOMIC DNA]</scope>
    <source>
        <strain evidence="3">A7</strain>
    </source>
</reference>
<dbReference type="Proteomes" id="UP000192505">
    <property type="component" value="Unassembled WGS sequence"/>
</dbReference>
<evidence type="ECO:0000256" key="1">
    <source>
        <dbReference type="SAM" id="SignalP"/>
    </source>
</evidence>
<dbReference type="Gene3D" id="2.130.10.10">
    <property type="entry name" value="YVTN repeat-like/Quinoprotein amine dehydrogenase"/>
    <property type="match status" value="1"/>
</dbReference>
<dbReference type="SUPFAM" id="SSF50956">
    <property type="entry name" value="Thermostable phytase (3-phytase)"/>
    <property type="match status" value="1"/>
</dbReference>
<keyword evidence="1" id="KW-0732">Signal</keyword>
<accession>A0A1W9KQY6</accession>
<evidence type="ECO:0000313" key="4">
    <source>
        <dbReference type="Proteomes" id="UP000192505"/>
    </source>
</evidence>
<dbReference type="InterPro" id="IPR011048">
    <property type="entry name" value="Haem_d1_sf"/>
</dbReference>